<protein>
    <submittedName>
        <fullName evidence="1">Uncharacterized protein</fullName>
    </submittedName>
</protein>
<dbReference type="Proteomes" id="UP000297966">
    <property type="component" value="Unassembled WGS sequence"/>
</dbReference>
<dbReference type="AlphaFoldDB" id="A0A4Y9LPF9"/>
<comment type="caution">
    <text evidence="1">The sequence shown here is derived from an EMBL/GenBank/DDBJ whole genome shotgun (WGS) entry which is preliminary data.</text>
</comment>
<organism evidence="1 2">
    <name type="scientific">Bradyrhizobium niftali</name>
    <dbReference type="NCBI Taxonomy" id="2560055"/>
    <lineage>
        <taxon>Bacteria</taxon>
        <taxon>Pseudomonadati</taxon>
        <taxon>Pseudomonadota</taxon>
        <taxon>Alphaproteobacteria</taxon>
        <taxon>Hyphomicrobiales</taxon>
        <taxon>Nitrobacteraceae</taxon>
        <taxon>Bradyrhizobium</taxon>
    </lineage>
</organism>
<keyword evidence="2" id="KW-1185">Reference proteome</keyword>
<gene>
    <name evidence="1" type="ORF">E4K65_29090</name>
</gene>
<dbReference type="OrthoDB" id="8454138at2"/>
<name>A0A4Y9LPF9_9BRAD</name>
<proteinExistence type="predicted"/>
<dbReference type="EMBL" id="SPQT01000019">
    <property type="protein sequence ID" value="TFV44344.1"/>
    <property type="molecule type" value="Genomic_DNA"/>
</dbReference>
<evidence type="ECO:0000313" key="1">
    <source>
        <dbReference type="EMBL" id="TFV44344.1"/>
    </source>
</evidence>
<evidence type="ECO:0000313" key="2">
    <source>
        <dbReference type="Proteomes" id="UP000297966"/>
    </source>
</evidence>
<dbReference type="RefSeq" id="WP_135177050.1">
    <property type="nucleotide sequence ID" value="NZ_SPQT01000019.1"/>
</dbReference>
<sequence length="93" mass="10704">MSEKVAEGTWYYDGNIPQRIAAYRKEARLAASRFDRNTDQEPSIAESRPIPETKDGFLYYCLFGNSGEHLSLEELKAWAASQPWGPVKWDEDF</sequence>
<reference evidence="1 2" key="1">
    <citation type="submission" date="2019-03" db="EMBL/GenBank/DDBJ databases">
        <title>Bradyrhizobium diversity isolated from nodules of Chamaecrista fasciculata.</title>
        <authorList>
            <person name="Klepa M.S."/>
            <person name="Urquiaga M.O."/>
            <person name="Hungria M."/>
            <person name="Delamuta J.R."/>
        </authorList>
    </citation>
    <scope>NUCLEOTIDE SEQUENCE [LARGE SCALE GENOMIC DNA]</scope>
    <source>
        <strain evidence="1 2">CNPSo 3448</strain>
    </source>
</reference>
<accession>A0A4Y9LPF9</accession>